<evidence type="ECO:0000256" key="4">
    <source>
        <dbReference type="ARBA" id="ARBA00023136"/>
    </source>
</evidence>
<comment type="subcellular location">
    <subcellularLocation>
        <location evidence="1">Membrane</location>
        <topology evidence="1">Multi-pass membrane protein</topology>
    </subcellularLocation>
</comment>
<dbReference type="AlphaFoldDB" id="A0AAD3DBX7"/>
<evidence type="ECO:0000313" key="8">
    <source>
        <dbReference type="Proteomes" id="UP001054902"/>
    </source>
</evidence>
<accession>A0AAD3DBX7</accession>
<comment type="caution">
    <text evidence="7">The sequence shown here is derived from an EMBL/GenBank/DDBJ whole genome shotgun (WGS) entry which is preliminary data.</text>
</comment>
<dbReference type="Pfam" id="PF03798">
    <property type="entry name" value="TRAM_LAG1_CLN8"/>
    <property type="match status" value="1"/>
</dbReference>
<name>A0AAD3DBX7_9STRA</name>
<sequence>MCKPPTMKESKETVPGLMKFWGGVYNFLPKIYFPGTDLAIGMTLVSSMFFALMRTIYEYLYTEVLFDGANPKTLYMASCNTSMTHSLLLVPSLWQVLRNQPYKPAASIVGTPKFYQDAVHALLQFCTGYMVYDFVFLLKNNGWAVHPDDVAFIGHHFVTIMYMTQTRVLKAGHISAMTLMWSGEFTNPMQNSHCISRFAIQLAQSGSFWHMAHPYIELIYATFYSFFRSVVGPLQIVHITYDLLTKEGRKNIPLYIAIPWIIMINGIIIGSIPWTKEAIDMVKDGLHVTYHETYDYGERYEL</sequence>
<keyword evidence="4 5" id="KW-0472">Membrane</keyword>
<dbReference type="Proteomes" id="UP001054902">
    <property type="component" value="Unassembled WGS sequence"/>
</dbReference>
<dbReference type="GO" id="GO:0016020">
    <property type="term" value="C:membrane"/>
    <property type="evidence" value="ECO:0007669"/>
    <property type="project" value="UniProtKB-SubCell"/>
</dbReference>
<protein>
    <recommendedName>
        <fullName evidence="6">TLC domain-containing protein</fullName>
    </recommendedName>
</protein>
<evidence type="ECO:0000256" key="5">
    <source>
        <dbReference type="SAM" id="Phobius"/>
    </source>
</evidence>
<feature type="domain" description="TLC" evidence="6">
    <location>
        <begin position="80"/>
        <end position="275"/>
    </location>
</feature>
<evidence type="ECO:0000259" key="6">
    <source>
        <dbReference type="Pfam" id="PF03798"/>
    </source>
</evidence>
<organism evidence="7 8">
    <name type="scientific">Chaetoceros tenuissimus</name>
    <dbReference type="NCBI Taxonomy" id="426638"/>
    <lineage>
        <taxon>Eukaryota</taxon>
        <taxon>Sar</taxon>
        <taxon>Stramenopiles</taxon>
        <taxon>Ochrophyta</taxon>
        <taxon>Bacillariophyta</taxon>
        <taxon>Coscinodiscophyceae</taxon>
        <taxon>Chaetocerotophycidae</taxon>
        <taxon>Chaetocerotales</taxon>
        <taxon>Chaetocerotaceae</taxon>
        <taxon>Chaetoceros</taxon>
    </lineage>
</organism>
<gene>
    <name evidence="7" type="ORF">CTEN210_16621</name>
</gene>
<keyword evidence="2 5" id="KW-0812">Transmembrane</keyword>
<dbReference type="InterPro" id="IPR006634">
    <property type="entry name" value="TLC-dom"/>
</dbReference>
<dbReference type="EMBL" id="BLLK01000069">
    <property type="protein sequence ID" value="GFH60145.1"/>
    <property type="molecule type" value="Genomic_DNA"/>
</dbReference>
<reference evidence="7 8" key="1">
    <citation type="journal article" date="2021" name="Sci. Rep.">
        <title>The genome of the diatom Chaetoceros tenuissimus carries an ancient integrated fragment of an extant virus.</title>
        <authorList>
            <person name="Hongo Y."/>
            <person name="Kimura K."/>
            <person name="Takaki Y."/>
            <person name="Yoshida Y."/>
            <person name="Baba S."/>
            <person name="Kobayashi G."/>
            <person name="Nagasaki K."/>
            <person name="Hano T."/>
            <person name="Tomaru Y."/>
        </authorList>
    </citation>
    <scope>NUCLEOTIDE SEQUENCE [LARGE SCALE GENOMIC DNA]</scope>
    <source>
        <strain evidence="7 8">NIES-3715</strain>
    </source>
</reference>
<feature type="transmembrane region" description="Helical" evidence="5">
    <location>
        <begin position="254"/>
        <end position="274"/>
    </location>
</feature>
<dbReference type="PANTHER" id="PTHR31766:SF2">
    <property type="entry name" value="GLABROUS1 ENHANCER-BINDING PROTEIN-LIKE 2"/>
    <property type="match status" value="1"/>
</dbReference>
<keyword evidence="8" id="KW-1185">Reference proteome</keyword>
<evidence type="ECO:0000313" key="7">
    <source>
        <dbReference type="EMBL" id="GFH60145.1"/>
    </source>
</evidence>
<feature type="transmembrane region" description="Helical" evidence="5">
    <location>
        <begin position="31"/>
        <end position="52"/>
    </location>
</feature>
<keyword evidence="3 5" id="KW-1133">Transmembrane helix</keyword>
<evidence type="ECO:0000256" key="2">
    <source>
        <dbReference type="ARBA" id="ARBA00022692"/>
    </source>
</evidence>
<proteinExistence type="predicted"/>
<evidence type="ECO:0000256" key="3">
    <source>
        <dbReference type="ARBA" id="ARBA00022989"/>
    </source>
</evidence>
<dbReference type="PANTHER" id="PTHR31766">
    <property type="entry name" value="GLABROUS1 ENHANCER-BINDING PROTEIN-LIKE 2"/>
    <property type="match status" value="1"/>
</dbReference>
<dbReference type="InterPro" id="IPR040327">
    <property type="entry name" value="At5g14285-like"/>
</dbReference>
<evidence type="ECO:0000256" key="1">
    <source>
        <dbReference type="ARBA" id="ARBA00004141"/>
    </source>
</evidence>